<dbReference type="InterPro" id="IPR038396">
    <property type="entry name" value="SpoIIAA-like_sf"/>
</dbReference>
<dbReference type="Gene3D" id="3.40.50.10600">
    <property type="entry name" value="SpoIIaa-like domains"/>
    <property type="match status" value="1"/>
</dbReference>
<accession>A0A853I8S5</accession>
<dbReference type="SUPFAM" id="SSF52091">
    <property type="entry name" value="SpoIIaa-like"/>
    <property type="match status" value="1"/>
</dbReference>
<proteinExistence type="predicted"/>
<evidence type="ECO:0000313" key="1">
    <source>
        <dbReference type="EMBL" id="NYZ69713.1"/>
    </source>
</evidence>
<dbReference type="Proteomes" id="UP000569732">
    <property type="component" value="Unassembled WGS sequence"/>
</dbReference>
<dbReference type="AlphaFoldDB" id="A0A853I8S5"/>
<name>A0A853I8S5_9GAMM</name>
<dbReference type="Pfam" id="PF11964">
    <property type="entry name" value="SpoIIAA-like"/>
    <property type="match status" value="1"/>
</dbReference>
<reference evidence="1 2" key="1">
    <citation type="submission" date="2020-07" db="EMBL/GenBank/DDBJ databases">
        <title>Endozoicomonas sp. nov., isolated from sediment.</title>
        <authorList>
            <person name="Gu T."/>
        </authorList>
    </citation>
    <scope>NUCLEOTIDE SEQUENCE [LARGE SCALE GENOMIC DNA]</scope>
    <source>
        <strain evidence="1 2">SM1973</strain>
    </source>
</reference>
<organism evidence="1 2">
    <name type="scientific">Spartinivicinus marinus</name>
    <dbReference type="NCBI Taxonomy" id="2994442"/>
    <lineage>
        <taxon>Bacteria</taxon>
        <taxon>Pseudomonadati</taxon>
        <taxon>Pseudomonadota</taxon>
        <taxon>Gammaproteobacteria</taxon>
        <taxon>Oceanospirillales</taxon>
        <taxon>Zooshikellaceae</taxon>
        <taxon>Spartinivicinus</taxon>
    </lineage>
</organism>
<keyword evidence="2" id="KW-1185">Reference proteome</keyword>
<gene>
    <name evidence="1" type="ORF">H0A36_27235</name>
</gene>
<sequence>MFKVIHSGTNRLDIELSGKMDSKEMNAVLDELANKAKNIENGTLLYEITDFHFPTLGAIAVEFSRLPEMIKLMKNFKRAAVLADKTWLKRVSELEGAFFPGLEVKAFNWNQKLEAEEWLLS</sequence>
<dbReference type="InterPro" id="IPR036513">
    <property type="entry name" value="STAS_dom_sf"/>
</dbReference>
<dbReference type="RefSeq" id="WP_180571691.1">
    <property type="nucleotide sequence ID" value="NZ_JACCKB010000127.1"/>
</dbReference>
<evidence type="ECO:0000313" key="2">
    <source>
        <dbReference type="Proteomes" id="UP000569732"/>
    </source>
</evidence>
<dbReference type="EMBL" id="JACCKB010000127">
    <property type="protein sequence ID" value="NYZ69713.1"/>
    <property type="molecule type" value="Genomic_DNA"/>
</dbReference>
<protein>
    <submittedName>
        <fullName evidence="1">STAS/SEC14 domain-containing protein</fullName>
    </submittedName>
</protein>
<comment type="caution">
    <text evidence="1">The sequence shown here is derived from an EMBL/GenBank/DDBJ whole genome shotgun (WGS) entry which is preliminary data.</text>
</comment>
<dbReference type="InterPro" id="IPR021866">
    <property type="entry name" value="SpoIIAA-like"/>
</dbReference>